<reference evidence="2 3" key="1">
    <citation type="submission" date="2019-03" db="EMBL/GenBank/DDBJ databases">
        <title>Genomic Encyclopedia of Archaeal and Bacterial Type Strains, Phase II (KMG-II): from individual species to whole genera.</title>
        <authorList>
            <person name="Goeker M."/>
        </authorList>
    </citation>
    <scope>NUCLEOTIDE SEQUENCE [LARGE SCALE GENOMIC DNA]</scope>
    <source>
        <strain evidence="2 3">DSM 24323</strain>
    </source>
</reference>
<gene>
    <name evidence="2" type="ORF">CLV29_3215</name>
</gene>
<dbReference type="InterPro" id="IPR005247">
    <property type="entry name" value="YbhB_YbcL/LppC-like"/>
</dbReference>
<dbReference type="InterPro" id="IPR008914">
    <property type="entry name" value="PEBP"/>
</dbReference>
<name>A0A4R7IYS5_9ACTN</name>
<protein>
    <recommendedName>
        <fullName evidence="4">YbhB/YbcL family Raf kinase inhibitor-like protein</fullName>
    </recommendedName>
</protein>
<dbReference type="Pfam" id="PF01161">
    <property type="entry name" value="PBP"/>
    <property type="match status" value="1"/>
</dbReference>
<evidence type="ECO:0000313" key="2">
    <source>
        <dbReference type="EMBL" id="TDT29117.1"/>
    </source>
</evidence>
<evidence type="ECO:0000313" key="3">
    <source>
        <dbReference type="Proteomes" id="UP000295371"/>
    </source>
</evidence>
<evidence type="ECO:0000256" key="1">
    <source>
        <dbReference type="ARBA" id="ARBA00007120"/>
    </source>
</evidence>
<dbReference type="PANTHER" id="PTHR30289">
    <property type="entry name" value="UNCHARACTERIZED PROTEIN YBCL-RELATED"/>
    <property type="match status" value="1"/>
</dbReference>
<dbReference type="OrthoDB" id="9797506at2"/>
<proteinExistence type="inferred from homology"/>
<dbReference type="CDD" id="cd00865">
    <property type="entry name" value="PEBP_bact_arch"/>
    <property type="match status" value="1"/>
</dbReference>
<accession>A0A4R7IYS5</accession>
<dbReference type="SUPFAM" id="SSF49777">
    <property type="entry name" value="PEBP-like"/>
    <property type="match status" value="1"/>
</dbReference>
<comment type="caution">
    <text evidence="2">The sequence shown here is derived from an EMBL/GenBank/DDBJ whole genome shotgun (WGS) entry which is preliminary data.</text>
</comment>
<organism evidence="2 3">
    <name type="scientific">Naumannella halotolerans</name>
    <dbReference type="NCBI Taxonomy" id="993414"/>
    <lineage>
        <taxon>Bacteria</taxon>
        <taxon>Bacillati</taxon>
        <taxon>Actinomycetota</taxon>
        <taxon>Actinomycetes</taxon>
        <taxon>Propionibacteriales</taxon>
        <taxon>Propionibacteriaceae</taxon>
        <taxon>Naumannella</taxon>
    </lineage>
</organism>
<evidence type="ECO:0008006" key="4">
    <source>
        <dbReference type="Google" id="ProtNLM"/>
    </source>
</evidence>
<dbReference type="Gene3D" id="3.90.280.10">
    <property type="entry name" value="PEBP-like"/>
    <property type="match status" value="1"/>
</dbReference>
<dbReference type="RefSeq" id="WP_133756111.1">
    <property type="nucleotide sequence ID" value="NZ_SOAW01000004.1"/>
</dbReference>
<dbReference type="InterPro" id="IPR036610">
    <property type="entry name" value="PEBP-like_sf"/>
</dbReference>
<dbReference type="NCBIfam" id="TIGR00481">
    <property type="entry name" value="YbhB/YbcL family Raf kinase inhibitor-like protein"/>
    <property type="match status" value="1"/>
</dbReference>
<dbReference type="AlphaFoldDB" id="A0A4R7IYS5"/>
<keyword evidence="3" id="KW-1185">Reference proteome</keyword>
<dbReference type="PANTHER" id="PTHR30289:SF1">
    <property type="entry name" value="PEBP (PHOSPHATIDYLETHANOLAMINE-BINDING PROTEIN) FAMILY PROTEIN"/>
    <property type="match status" value="1"/>
</dbReference>
<comment type="similarity">
    <text evidence="1">Belongs to the UPF0098 family.</text>
</comment>
<dbReference type="EMBL" id="SOAW01000004">
    <property type="protein sequence ID" value="TDT29117.1"/>
    <property type="molecule type" value="Genomic_DNA"/>
</dbReference>
<sequence length="172" mass="17743">MNLERPVAPNPYEILPQVGSFTLTSETFSEGDTLAAPQTASGGSVAPQLSWSGFPEGTKSFLISCFDPDAPIPGGFWHWAVVGVPASVTSLPLGGALPEGALALPNSGGEEAYMGAAPPPGDRAHRYIFAVNALDTEFSVDPGTTPTVAHFQSLGNLLARATLTGTYAEPDA</sequence>
<dbReference type="Proteomes" id="UP000295371">
    <property type="component" value="Unassembled WGS sequence"/>
</dbReference>